<gene>
    <name evidence="1" type="ORF">SAMN04489724_1115</name>
</gene>
<accession>A0A1I6YNK8</accession>
<dbReference type="Proteomes" id="UP000199673">
    <property type="component" value="Unassembled WGS sequence"/>
</dbReference>
<name>A0A1I6YNK8_9BACT</name>
<evidence type="ECO:0008006" key="3">
    <source>
        <dbReference type="Google" id="ProtNLM"/>
    </source>
</evidence>
<dbReference type="GO" id="GO:0000160">
    <property type="term" value="P:phosphorelay signal transduction system"/>
    <property type="evidence" value="ECO:0007669"/>
    <property type="project" value="InterPro"/>
</dbReference>
<dbReference type="STRING" id="305507.SAMN04489724_1115"/>
<dbReference type="RefSeq" id="WP_091691656.1">
    <property type="nucleotide sequence ID" value="NZ_FPBF01000001.1"/>
</dbReference>
<dbReference type="OrthoDB" id="7478530at2"/>
<evidence type="ECO:0000313" key="1">
    <source>
        <dbReference type="EMBL" id="SFT51848.1"/>
    </source>
</evidence>
<evidence type="ECO:0000313" key="2">
    <source>
        <dbReference type="Proteomes" id="UP000199673"/>
    </source>
</evidence>
<protein>
    <recommendedName>
        <fullName evidence="3">HPt domain-containing protein</fullName>
    </recommendedName>
</protein>
<dbReference type="AlphaFoldDB" id="A0A1I6YNK8"/>
<organism evidence="1 2">
    <name type="scientific">Algoriphagus locisalis</name>
    <dbReference type="NCBI Taxonomy" id="305507"/>
    <lineage>
        <taxon>Bacteria</taxon>
        <taxon>Pseudomonadati</taxon>
        <taxon>Bacteroidota</taxon>
        <taxon>Cytophagia</taxon>
        <taxon>Cytophagales</taxon>
        <taxon>Cyclobacteriaceae</taxon>
        <taxon>Algoriphagus</taxon>
    </lineage>
</organism>
<proteinExistence type="predicted"/>
<reference evidence="2" key="1">
    <citation type="submission" date="2016-10" db="EMBL/GenBank/DDBJ databases">
        <authorList>
            <person name="Varghese N."/>
            <person name="Submissions S."/>
        </authorList>
    </citation>
    <scope>NUCLEOTIDE SEQUENCE [LARGE SCALE GENOMIC DNA]</scope>
    <source>
        <strain evidence="2">DSM 23445</strain>
    </source>
</reference>
<sequence>MEQIYPELNQLIFDMADGDKEFEKELTFAIHKGLVELKEVYAQGSLEKNEVKLQQIRHKLKPTLIMFELFQITDELQKGKDIIENEGFDGVAFSTHYESLLCKVEEAIKRVFELIQ</sequence>
<keyword evidence="2" id="KW-1185">Reference proteome</keyword>
<dbReference type="InterPro" id="IPR036641">
    <property type="entry name" value="HPT_dom_sf"/>
</dbReference>
<dbReference type="SUPFAM" id="SSF47226">
    <property type="entry name" value="Histidine-containing phosphotransfer domain, HPT domain"/>
    <property type="match status" value="1"/>
</dbReference>
<dbReference type="EMBL" id="FPBF01000001">
    <property type="protein sequence ID" value="SFT51848.1"/>
    <property type="molecule type" value="Genomic_DNA"/>
</dbReference>